<dbReference type="KEGG" id="ske:Sked_30360"/>
<evidence type="ECO:0000259" key="2">
    <source>
        <dbReference type="PROSITE" id="PS51192"/>
    </source>
</evidence>
<dbReference type="InterPro" id="IPR001650">
    <property type="entry name" value="Helicase_C-like"/>
</dbReference>
<keyword evidence="5" id="KW-1185">Reference proteome</keyword>
<dbReference type="CDD" id="cd18793">
    <property type="entry name" value="SF2_C_SNF"/>
    <property type="match status" value="1"/>
</dbReference>
<dbReference type="RefSeq" id="WP_012868004.1">
    <property type="nucleotide sequence ID" value="NC_013521.1"/>
</dbReference>
<dbReference type="CDD" id="cd17919">
    <property type="entry name" value="DEXHc_Snf"/>
    <property type="match status" value="1"/>
</dbReference>
<dbReference type="Gene3D" id="3.40.50.10810">
    <property type="entry name" value="Tandem AAA-ATPase domain"/>
    <property type="match status" value="1"/>
</dbReference>
<keyword evidence="4" id="KW-0547">Nucleotide-binding</keyword>
<dbReference type="InterPro" id="IPR049730">
    <property type="entry name" value="SNF2/RAD54-like_C"/>
</dbReference>
<dbReference type="SMART" id="SM00490">
    <property type="entry name" value="HELICc"/>
    <property type="match status" value="1"/>
</dbReference>
<organism evidence="4 5">
    <name type="scientific">Sanguibacter keddieii (strain ATCC 51767 / DSM 10542 / NCFB 3025 / ST-74)</name>
    <dbReference type="NCBI Taxonomy" id="446469"/>
    <lineage>
        <taxon>Bacteria</taxon>
        <taxon>Bacillati</taxon>
        <taxon>Actinomycetota</taxon>
        <taxon>Actinomycetes</taxon>
        <taxon>Micrococcales</taxon>
        <taxon>Sanguibacteraceae</taxon>
        <taxon>Sanguibacter</taxon>
    </lineage>
</organism>
<dbReference type="HOGENOM" id="CLU_000315_17_4_11"/>
<dbReference type="Gene3D" id="3.40.50.300">
    <property type="entry name" value="P-loop containing nucleotide triphosphate hydrolases"/>
    <property type="match status" value="1"/>
</dbReference>
<dbReference type="GO" id="GO:0004386">
    <property type="term" value="F:helicase activity"/>
    <property type="evidence" value="ECO:0007669"/>
    <property type="project" value="UniProtKB-KW"/>
</dbReference>
<keyword evidence="4" id="KW-0347">Helicase</keyword>
<dbReference type="SMART" id="SM00487">
    <property type="entry name" value="DEXDc"/>
    <property type="match status" value="1"/>
</dbReference>
<dbReference type="InterPro" id="IPR014001">
    <property type="entry name" value="Helicase_ATP-bd"/>
</dbReference>
<dbReference type="Pfam" id="PF00176">
    <property type="entry name" value="SNF2-rel_dom"/>
    <property type="match status" value="1"/>
</dbReference>
<reference evidence="4 5" key="1">
    <citation type="journal article" date="2009" name="Stand. Genomic Sci.">
        <title>Complete genome sequence of Sanguibacter keddieii type strain (ST-74).</title>
        <authorList>
            <person name="Ivanova N."/>
            <person name="Sikorski J."/>
            <person name="Sims D."/>
            <person name="Brettin T."/>
            <person name="Detter J.C."/>
            <person name="Han C."/>
            <person name="Lapidus A."/>
            <person name="Copeland A."/>
            <person name="Glavina Del Rio T."/>
            <person name="Nolan M."/>
            <person name="Chen F."/>
            <person name="Lucas S."/>
            <person name="Tice H."/>
            <person name="Cheng J.F."/>
            <person name="Bruce D."/>
            <person name="Goodwin L."/>
            <person name="Pitluck S."/>
            <person name="Pati A."/>
            <person name="Mavromatis K."/>
            <person name="Chen A."/>
            <person name="Palaniappan K."/>
            <person name="D'haeseleer P."/>
            <person name="Chain P."/>
            <person name="Bristow J."/>
            <person name="Eisen J.A."/>
            <person name="Markowitz V."/>
            <person name="Hugenholtz P."/>
            <person name="Goker M."/>
            <person name="Pukall R."/>
            <person name="Klenk H.P."/>
            <person name="Kyrpides N.C."/>
        </authorList>
    </citation>
    <scope>NUCLEOTIDE SEQUENCE [LARGE SCALE GENOMIC DNA]</scope>
    <source>
        <strain evidence="5">ATCC 51767 / DSM 10542 / NCFB 3025 / ST-74</strain>
    </source>
</reference>
<dbReference type="PANTHER" id="PTHR10799">
    <property type="entry name" value="SNF2/RAD54 HELICASE FAMILY"/>
    <property type="match status" value="1"/>
</dbReference>
<keyword evidence="4" id="KW-0067">ATP-binding</keyword>
<gene>
    <name evidence="4" type="ordered locus">Sked_30360</name>
</gene>
<proteinExistence type="predicted"/>
<dbReference type="InterPro" id="IPR000330">
    <property type="entry name" value="SNF2_N"/>
</dbReference>
<dbReference type="EMBL" id="CP001819">
    <property type="protein sequence ID" value="ACZ22936.1"/>
    <property type="molecule type" value="Genomic_DNA"/>
</dbReference>
<evidence type="ECO:0000313" key="5">
    <source>
        <dbReference type="Proteomes" id="UP000000322"/>
    </source>
</evidence>
<dbReference type="PROSITE" id="PS51192">
    <property type="entry name" value="HELICASE_ATP_BIND_1"/>
    <property type="match status" value="1"/>
</dbReference>
<sequence>MPEEPAAIVAAEAPRPGAPARRLVEDHHRRAAAARAVLDHLDGVRARVAAQVHDDRARRVRAELDGLTVDRLAEVTDRNLRVRALAAAGFTTVGSLLDATPEQLETHDGIGPHTARTAVAAAQQLADATATGLSMRITLDRDDASGTRLLGSLEVLVRLGPEVEPHRRDLDDYSRAVEPLVGAARPATRPLTFLLRRGQARRRATDALVALAGWDPWVRATGLDRLLDRLATARAEHGPGPLAVWDDFERRSAEYYTVLGEIVPVARDVLASHGMLPSELADRVAAVELDTTLLDVSLRGYQAFGARFVLNQGRVLLGDEMGLGKTVQAIAVMAHLVASGATHVLVVCPASVLVGWLREVDRRSSLRAWRLHGPDRDAAAASWLAEGGVAVTTFEGLRHVPLAAGEVLDLLVVDEAHLVKNPRAQRSQDVAAWADRCWRVLLMTGTPLENRLEEFLGLVRVLQPALVDALPAHLRLVGADVLRHSMAPVYLRRNAVDVLVELPDLVELDEWEELTPAGEAVYAAAVAAGSFMDMRRAAFATADPAESSKLGRLLEILEDAAESGEKVVVFSYFRDVVDLVRRTVAETRPDAVYGPLWGGVAAEDRQAAVDDFTAAPPGAVLVAQVDAGGVGLNIQAANVVVICEPQLKPTTEAQAVARVRRMGQVRSVRVHRLLVEGSVDERIRELLTAKSRVFDEYVRESAMAAGTERAVDVTEAVLAREVVEAEQARLGYGPVWDGLGA</sequence>
<dbReference type="InterPro" id="IPR027417">
    <property type="entry name" value="P-loop_NTPase"/>
</dbReference>
<dbReference type="Gene3D" id="1.10.150.20">
    <property type="entry name" value="5' to 3' exonuclease, C-terminal subdomain"/>
    <property type="match status" value="1"/>
</dbReference>
<evidence type="ECO:0000256" key="1">
    <source>
        <dbReference type="ARBA" id="ARBA00022801"/>
    </source>
</evidence>
<dbReference type="GO" id="GO:0005524">
    <property type="term" value="F:ATP binding"/>
    <property type="evidence" value="ECO:0007669"/>
    <property type="project" value="InterPro"/>
</dbReference>
<dbReference type="STRING" id="446469.Sked_30360"/>
<evidence type="ECO:0000259" key="3">
    <source>
        <dbReference type="PROSITE" id="PS51194"/>
    </source>
</evidence>
<feature type="domain" description="Helicase C-terminal" evidence="3">
    <location>
        <begin position="549"/>
        <end position="702"/>
    </location>
</feature>
<dbReference type="Pfam" id="PF00271">
    <property type="entry name" value="Helicase_C"/>
    <property type="match status" value="1"/>
</dbReference>
<keyword evidence="1" id="KW-0378">Hydrolase</keyword>
<name>D1BCE9_SANKS</name>
<evidence type="ECO:0000313" key="4">
    <source>
        <dbReference type="EMBL" id="ACZ22936.1"/>
    </source>
</evidence>
<dbReference type="SUPFAM" id="SSF52540">
    <property type="entry name" value="P-loop containing nucleoside triphosphate hydrolases"/>
    <property type="match status" value="2"/>
</dbReference>
<feature type="domain" description="Helicase ATP-binding" evidence="2">
    <location>
        <begin position="306"/>
        <end position="465"/>
    </location>
</feature>
<accession>D1BCE9</accession>
<dbReference type="InterPro" id="IPR038718">
    <property type="entry name" value="SNF2-like_sf"/>
</dbReference>
<dbReference type="AlphaFoldDB" id="D1BCE9"/>
<dbReference type="eggNOG" id="COG0553">
    <property type="taxonomic scope" value="Bacteria"/>
</dbReference>
<dbReference type="GO" id="GO:0016787">
    <property type="term" value="F:hydrolase activity"/>
    <property type="evidence" value="ECO:0007669"/>
    <property type="project" value="UniProtKB-KW"/>
</dbReference>
<protein>
    <submittedName>
        <fullName evidence="4">DNA/RNA helicase, superfamily II, SNF2 family</fullName>
    </submittedName>
</protein>
<dbReference type="Proteomes" id="UP000000322">
    <property type="component" value="Chromosome"/>
</dbReference>
<dbReference type="PROSITE" id="PS51194">
    <property type="entry name" value="HELICASE_CTER"/>
    <property type="match status" value="1"/>
</dbReference>